<accession>A0A0F9CRQ8</accession>
<evidence type="ECO:0000313" key="2">
    <source>
        <dbReference type="EMBL" id="KKL51854.1"/>
    </source>
</evidence>
<keyword evidence="1" id="KW-1133">Transmembrane helix</keyword>
<dbReference type="AlphaFoldDB" id="A0A0F9CRQ8"/>
<gene>
    <name evidence="2" type="ORF">LCGC14_2291320</name>
</gene>
<name>A0A0F9CRQ8_9ZZZZ</name>
<reference evidence="2" key="1">
    <citation type="journal article" date="2015" name="Nature">
        <title>Complex archaea that bridge the gap between prokaryotes and eukaryotes.</title>
        <authorList>
            <person name="Spang A."/>
            <person name="Saw J.H."/>
            <person name="Jorgensen S.L."/>
            <person name="Zaremba-Niedzwiedzka K."/>
            <person name="Martijn J."/>
            <person name="Lind A.E."/>
            <person name="van Eijk R."/>
            <person name="Schleper C."/>
            <person name="Guy L."/>
            <person name="Ettema T.J."/>
        </authorList>
    </citation>
    <scope>NUCLEOTIDE SEQUENCE</scope>
</reference>
<keyword evidence="1" id="KW-0472">Membrane</keyword>
<organism evidence="2">
    <name type="scientific">marine sediment metagenome</name>
    <dbReference type="NCBI Taxonomy" id="412755"/>
    <lineage>
        <taxon>unclassified sequences</taxon>
        <taxon>metagenomes</taxon>
        <taxon>ecological metagenomes</taxon>
    </lineage>
</organism>
<dbReference type="EMBL" id="LAZR01032103">
    <property type="protein sequence ID" value="KKL51854.1"/>
    <property type="molecule type" value="Genomic_DNA"/>
</dbReference>
<feature type="transmembrane region" description="Helical" evidence="1">
    <location>
        <begin position="12"/>
        <end position="35"/>
    </location>
</feature>
<comment type="caution">
    <text evidence="2">The sequence shown here is derived from an EMBL/GenBank/DDBJ whole genome shotgun (WGS) entry which is preliminary data.</text>
</comment>
<evidence type="ECO:0000256" key="1">
    <source>
        <dbReference type="SAM" id="Phobius"/>
    </source>
</evidence>
<sequence>MTDKRSQESVFLTWVCIIVLAVGFLIFNFFAYNIVGDMGPPTWNYGTVKDLPADSPYGIYKKLPYPQHVQGAKGE</sequence>
<proteinExistence type="predicted"/>
<protein>
    <submittedName>
        <fullName evidence="2">Uncharacterized protein</fullName>
    </submittedName>
</protein>
<keyword evidence="1" id="KW-0812">Transmembrane</keyword>